<feature type="domain" description="FimV N-terminal" evidence="5">
    <location>
        <begin position="29"/>
        <end position="131"/>
    </location>
</feature>
<sequence>MARWPGYRKWQHALLTAVLLSVSVTAQALGVGTPEVMSGFSEPLKARVALLNTGNLHADDIRVSLADNARWQAMEVVRSADTDTLRLAVDGRPGHLYLDVRGSRPLATPWLDVVVTLRWPQGELTPQLTLLPSAAGNQKTTPVATSPARSQSAPSREASVADAMRERSDSAPARDASNAAAERSRMAALEARLSQLEQQLQDAQTAQSATLSELAALRVQPADQTLSDEAEWQALTSRQQKLESRLDQLDQKVTAADVAMPESVTADSAPESAMAKAVPEPEIMPREAAVTPVPEPAVTDRDHGFVWTWLLAALLMVLAGMWAGLRRWRQQRYRLVSVAELSPSGGTGQERAVADGDMDNEHGTADNSVTDEVWTARRAQVEAICSEAEVFYRHNRYDHAITMLKEGLEHYPNDIQLMRALAAMEAARDREQAQGEHHIARQKPSVSAAVEETPGLAPVWSLTTLSSDDAPVESSAVDDTTYHASRVTCERGTDPVVEPSVGFPGSWALEEVASGGFDADNECPDADRLLRHV</sequence>
<dbReference type="OrthoDB" id="5298707at2"/>
<evidence type="ECO:0000256" key="1">
    <source>
        <dbReference type="PROSITE-ProRule" id="PRU00339"/>
    </source>
</evidence>
<evidence type="ECO:0000256" key="4">
    <source>
        <dbReference type="SAM" id="SignalP"/>
    </source>
</evidence>
<keyword evidence="4" id="KW-0732">Signal</keyword>
<keyword evidence="3" id="KW-0812">Transmembrane</keyword>
<keyword evidence="3" id="KW-0472">Membrane</keyword>
<evidence type="ECO:0000313" key="7">
    <source>
        <dbReference type="Proteomes" id="UP000199046"/>
    </source>
</evidence>
<feature type="region of interest" description="Disordered" evidence="2">
    <location>
        <begin position="341"/>
        <end position="366"/>
    </location>
</feature>
<feature type="region of interest" description="Disordered" evidence="2">
    <location>
        <begin position="132"/>
        <end position="184"/>
    </location>
</feature>
<feature type="compositionally biased region" description="Polar residues" evidence="2">
    <location>
        <begin position="132"/>
        <end position="154"/>
    </location>
</feature>
<name>A0A1I1G8Y7_9GAMM</name>
<feature type="transmembrane region" description="Helical" evidence="3">
    <location>
        <begin position="304"/>
        <end position="325"/>
    </location>
</feature>
<accession>A0A1I1G8Y7</accession>
<dbReference type="InterPro" id="IPR019734">
    <property type="entry name" value="TPR_rpt"/>
</dbReference>
<proteinExistence type="predicted"/>
<feature type="compositionally biased region" description="Low complexity" evidence="2">
    <location>
        <begin position="170"/>
        <end position="181"/>
    </location>
</feature>
<dbReference type="Proteomes" id="UP000199046">
    <property type="component" value="Unassembled WGS sequence"/>
</dbReference>
<dbReference type="RefSeq" id="WP_090130393.1">
    <property type="nucleotide sequence ID" value="NZ_FOLY01000001.1"/>
</dbReference>
<organism evidence="6 7">
    <name type="scientific">Kushneria avicenniae</name>
    <dbReference type="NCBI Taxonomy" id="402385"/>
    <lineage>
        <taxon>Bacteria</taxon>
        <taxon>Pseudomonadati</taxon>
        <taxon>Pseudomonadota</taxon>
        <taxon>Gammaproteobacteria</taxon>
        <taxon>Oceanospirillales</taxon>
        <taxon>Halomonadaceae</taxon>
        <taxon>Kushneria</taxon>
    </lineage>
</organism>
<feature type="repeat" description="TPR" evidence="1">
    <location>
        <begin position="381"/>
        <end position="414"/>
    </location>
</feature>
<evidence type="ECO:0000256" key="2">
    <source>
        <dbReference type="SAM" id="MobiDB-lite"/>
    </source>
</evidence>
<dbReference type="AlphaFoldDB" id="A0A1I1G8Y7"/>
<dbReference type="PROSITE" id="PS50005">
    <property type="entry name" value="TPR"/>
    <property type="match status" value="1"/>
</dbReference>
<dbReference type="Pfam" id="PF25800">
    <property type="entry name" value="FimV_N"/>
    <property type="match status" value="1"/>
</dbReference>
<feature type="signal peptide" evidence="4">
    <location>
        <begin position="1"/>
        <end position="28"/>
    </location>
</feature>
<evidence type="ECO:0000256" key="3">
    <source>
        <dbReference type="SAM" id="Phobius"/>
    </source>
</evidence>
<dbReference type="InterPro" id="IPR057840">
    <property type="entry name" value="FimV_N"/>
</dbReference>
<dbReference type="STRING" id="402385.SAMN05421848_0470"/>
<keyword evidence="7" id="KW-1185">Reference proteome</keyword>
<reference evidence="7" key="1">
    <citation type="submission" date="2016-10" db="EMBL/GenBank/DDBJ databases">
        <authorList>
            <person name="Varghese N."/>
            <person name="Submissions S."/>
        </authorList>
    </citation>
    <scope>NUCLEOTIDE SEQUENCE [LARGE SCALE GENOMIC DNA]</scope>
    <source>
        <strain evidence="7">DSM 23439</strain>
    </source>
</reference>
<evidence type="ECO:0000313" key="6">
    <source>
        <dbReference type="EMBL" id="SFC08197.1"/>
    </source>
</evidence>
<keyword evidence="3" id="KW-1133">Transmembrane helix</keyword>
<keyword evidence="1" id="KW-0802">TPR repeat</keyword>
<feature type="chain" id="PRO_5011738595" description="FimV N-terminal domain-containing protein" evidence="4">
    <location>
        <begin position="29"/>
        <end position="533"/>
    </location>
</feature>
<dbReference type="EMBL" id="FOLY01000001">
    <property type="protein sequence ID" value="SFC08197.1"/>
    <property type="molecule type" value="Genomic_DNA"/>
</dbReference>
<gene>
    <name evidence="6" type="ORF">SAMN05421848_0470</name>
</gene>
<protein>
    <recommendedName>
        <fullName evidence="5">FimV N-terminal domain-containing protein</fullName>
    </recommendedName>
</protein>
<evidence type="ECO:0000259" key="5">
    <source>
        <dbReference type="Pfam" id="PF25800"/>
    </source>
</evidence>